<organism evidence="2 3">
    <name type="scientific">Streptomyces spongiae</name>
    <dbReference type="NCBI Taxonomy" id="565072"/>
    <lineage>
        <taxon>Bacteria</taxon>
        <taxon>Bacillati</taxon>
        <taxon>Actinomycetota</taxon>
        <taxon>Actinomycetes</taxon>
        <taxon>Kitasatosporales</taxon>
        <taxon>Streptomycetaceae</taxon>
        <taxon>Streptomyces</taxon>
    </lineage>
</organism>
<comment type="caution">
    <text evidence="2">The sequence shown here is derived from an EMBL/GenBank/DDBJ whole genome shotgun (WGS) entry which is preliminary data.</text>
</comment>
<protein>
    <recommendedName>
        <fullName evidence="1">DUF6745 domain-containing protein</fullName>
    </recommendedName>
</protein>
<evidence type="ECO:0000313" key="2">
    <source>
        <dbReference type="EMBL" id="MPY58680.1"/>
    </source>
</evidence>
<dbReference type="Pfam" id="PF20530">
    <property type="entry name" value="DUF6745"/>
    <property type="match status" value="1"/>
</dbReference>
<sequence>MLDDGHAFPPVRLRAATLPGHIDRWPVGPRLAKLLKELRSRLNARIGHERDTQPWRRQLGLSAEDALAAGHSVPSVVNDIVHGALKTTLHTCVRAPTRTELMRARALPTTGSTDGLTWYGQLDAYWVAHYDVYRRLGLAHYRHEDADQLGLLAELARSTGWWWPGEGRCVMAERPTEIHTEPLPGAFHGELRLHRDDGPAVRFADGTRVHVMHGTHVPDWVITAPTVDRIHAETNIEVRRSAIERIGWGAYIEQAGLRPVATTGDPGSDLHLYDVPFLWAEQK</sequence>
<feature type="domain" description="DUF6745" evidence="1">
    <location>
        <begin position="138"/>
        <end position="261"/>
    </location>
</feature>
<keyword evidence="3" id="KW-1185">Reference proteome</keyword>
<reference evidence="2 3" key="1">
    <citation type="submission" date="2019-07" db="EMBL/GenBank/DDBJ databases">
        <title>New species of Amycolatopsis and Streptomyces.</title>
        <authorList>
            <person name="Duangmal K."/>
            <person name="Teo W.F.A."/>
            <person name="Lipun K."/>
        </authorList>
    </citation>
    <scope>NUCLEOTIDE SEQUENCE [LARGE SCALE GENOMIC DNA]</scope>
    <source>
        <strain evidence="2 3">NBRC 106415</strain>
    </source>
</reference>
<dbReference type="AlphaFoldDB" id="A0A5N8XGQ1"/>
<dbReference type="EMBL" id="VJZC01000096">
    <property type="protein sequence ID" value="MPY58680.1"/>
    <property type="molecule type" value="Genomic_DNA"/>
</dbReference>
<dbReference type="RefSeq" id="WP_152772212.1">
    <property type="nucleotide sequence ID" value="NZ_VJZC01000096.1"/>
</dbReference>
<dbReference type="Proteomes" id="UP000400924">
    <property type="component" value="Unassembled WGS sequence"/>
</dbReference>
<name>A0A5N8XGQ1_9ACTN</name>
<gene>
    <name evidence="2" type="ORF">FNH08_16360</name>
</gene>
<dbReference type="OrthoDB" id="871648at2"/>
<accession>A0A5N8XGQ1</accession>
<evidence type="ECO:0000259" key="1">
    <source>
        <dbReference type="Pfam" id="PF20530"/>
    </source>
</evidence>
<proteinExistence type="predicted"/>
<dbReference type="InterPro" id="IPR046633">
    <property type="entry name" value="DUF6745"/>
</dbReference>
<evidence type="ECO:0000313" key="3">
    <source>
        <dbReference type="Proteomes" id="UP000400924"/>
    </source>
</evidence>